<dbReference type="AlphaFoldDB" id="A0A084JI52"/>
<dbReference type="InterPro" id="IPR051094">
    <property type="entry name" value="Diverse_Catalytic_Enzymes"/>
</dbReference>
<protein>
    <recommendedName>
        <fullName evidence="1">bis(5'-nucleosyl)-tetraphosphatase (symmetrical)</fullName>
        <ecNumber evidence="1">3.6.1.41</ecNumber>
    </recommendedName>
</protein>
<dbReference type="GO" id="GO:0008803">
    <property type="term" value="F:bis(5'-nucleosyl)-tetraphosphatase (symmetrical) activity"/>
    <property type="evidence" value="ECO:0007669"/>
    <property type="project" value="UniProtKB-EC"/>
</dbReference>
<organism evidence="8 9">
    <name type="scientific">Clostridium sulfidigenes</name>
    <dbReference type="NCBI Taxonomy" id="318464"/>
    <lineage>
        <taxon>Bacteria</taxon>
        <taxon>Bacillati</taxon>
        <taxon>Bacillota</taxon>
        <taxon>Clostridia</taxon>
        <taxon>Eubacteriales</taxon>
        <taxon>Clostridiaceae</taxon>
        <taxon>Clostridium</taxon>
    </lineage>
</organism>
<feature type="domain" description="HD" evidence="7">
    <location>
        <begin position="19"/>
        <end position="134"/>
    </location>
</feature>
<reference evidence="8 9" key="1">
    <citation type="submission" date="2014-07" db="EMBL/GenBank/DDBJ databases">
        <title>Draft genome of Clostridium sulfidigenes 113A isolated from sediments associated with methane hydrate from Krishna Godavari basin.</title>
        <authorList>
            <person name="Honkalas V.S."/>
            <person name="Dabir A.P."/>
            <person name="Arora P."/>
            <person name="Dhakephalkar P.K."/>
        </authorList>
    </citation>
    <scope>NUCLEOTIDE SEQUENCE [LARGE SCALE GENOMIC DNA]</scope>
    <source>
        <strain evidence="8 9">113A</strain>
    </source>
</reference>
<accession>A0A084JI52</accession>
<evidence type="ECO:0000313" key="8">
    <source>
        <dbReference type="EMBL" id="KEZ88636.1"/>
    </source>
</evidence>
<dbReference type="Gene3D" id="1.10.3210.10">
    <property type="entry name" value="Hypothetical protein af1432"/>
    <property type="match status" value="1"/>
</dbReference>
<dbReference type="PANTHER" id="PTHR35795">
    <property type="entry name" value="SLR1885 PROTEIN"/>
    <property type="match status" value="1"/>
</dbReference>
<comment type="catalytic activity">
    <reaction evidence="6">
        <text>P(1),P(4)-bis(5'-adenosyl) tetraphosphate + H2O = 2 ADP + 2 H(+)</text>
        <dbReference type="Rhea" id="RHEA:24252"/>
        <dbReference type="ChEBI" id="CHEBI:15377"/>
        <dbReference type="ChEBI" id="CHEBI:15378"/>
        <dbReference type="ChEBI" id="CHEBI:58141"/>
        <dbReference type="ChEBI" id="CHEBI:456216"/>
        <dbReference type="EC" id="3.6.1.41"/>
    </reaction>
</comment>
<dbReference type="RefSeq" id="WP_035128817.1">
    <property type="nucleotide sequence ID" value="NZ_JPMD01000001.1"/>
</dbReference>
<evidence type="ECO:0000256" key="2">
    <source>
        <dbReference type="ARBA" id="ARBA00022723"/>
    </source>
</evidence>
<name>A0A084JI52_9CLOT</name>
<keyword evidence="4 8" id="KW-0378">Hydrolase</keyword>
<dbReference type="Proteomes" id="UP000028542">
    <property type="component" value="Unassembled WGS sequence"/>
</dbReference>
<dbReference type="STRING" id="318464.IO99_00165"/>
<evidence type="ECO:0000256" key="4">
    <source>
        <dbReference type="ARBA" id="ARBA00022801"/>
    </source>
</evidence>
<keyword evidence="2" id="KW-0479">Metal-binding</keyword>
<dbReference type="CDD" id="cd00077">
    <property type="entry name" value="HDc"/>
    <property type="match status" value="1"/>
</dbReference>
<dbReference type="Pfam" id="PF01966">
    <property type="entry name" value="HD"/>
    <property type="match status" value="1"/>
</dbReference>
<dbReference type="EMBL" id="JPMD01000001">
    <property type="protein sequence ID" value="KEZ88636.1"/>
    <property type="molecule type" value="Genomic_DNA"/>
</dbReference>
<keyword evidence="9" id="KW-1185">Reference proteome</keyword>
<dbReference type="SMART" id="SM00471">
    <property type="entry name" value="HDc"/>
    <property type="match status" value="1"/>
</dbReference>
<evidence type="ECO:0000313" key="9">
    <source>
        <dbReference type="Proteomes" id="UP000028542"/>
    </source>
</evidence>
<dbReference type="EC" id="3.6.1.41" evidence="1"/>
<evidence type="ECO:0000256" key="3">
    <source>
        <dbReference type="ARBA" id="ARBA00022741"/>
    </source>
</evidence>
<keyword evidence="5" id="KW-0408">Iron</keyword>
<dbReference type="InterPro" id="IPR006674">
    <property type="entry name" value="HD_domain"/>
</dbReference>
<dbReference type="PROSITE" id="PS51831">
    <property type="entry name" value="HD"/>
    <property type="match status" value="1"/>
</dbReference>
<dbReference type="InterPro" id="IPR003607">
    <property type="entry name" value="HD/PDEase_dom"/>
</dbReference>
<gene>
    <name evidence="8" type="ORF">IO99_00165</name>
</gene>
<proteinExistence type="predicted"/>
<dbReference type="SUPFAM" id="SSF109604">
    <property type="entry name" value="HD-domain/PDEase-like"/>
    <property type="match status" value="1"/>
</dbReference>
<dbReference type="eggNOG" id="COG1713">
    <property type="taxonomic scope" value="Bacteria"/>
</dbReference>
<evidence type="ECO:0000259" key="7">
    <source>
        <dbReference type="PROSITE" id="PS51831"/>
    </source>
</evidence>
<keyword evidence="3" id="KW-0547">Nucleotide-binding</keyword>
<dbReference type="GO" id="GO:0000166">
    <property type="term" value="F:nucleotide binding"/>
    <property type="evidence" value="ECO:0007669"/>
    <property type="project" value="UniProtKB-KW"/>
</dbReference>
<dbReference type="NCBIfam" id="TIGR00488">
    <property type="entry name" value="bis(5'-nucleosyl)-tetraphosphatase (symmetrical) YqeK"/>
    <property type="match status" value="1"/>
</dbReference>
<evidence type="ECO:0000256" key="5">
    <source>
        <dbReference type="ARBA" id="ARBA00023004"/>
    </source>
</evidence>
<comment type="caution">
    <text evidence="8">The sequence shown here is derived from an EMBL/GenBank/DDBJ whole genome shotgun (WGS) entry which is preliminary data.</text>
</comment>
<dbReference type="GO" id="GO:0046872">
    <property type="term" value="F:metal ion binding"/>
    <property type="evidence" value="ECO:0007669"/>
    <property type="project" value="UniProtKB-KW"/>
</dbReference>
<evidence type="ECO:0000256" key="1">
    <source>
        <dbReference type="ARBA" id="ARBA00012506"/>
    </source>
</evidence>
<sequence>MWQENRIKDYIKIHLTKERYNHSLGVMKTSEDLAKHYGINPNKGRIAGLCHDCAKNFSANDLINKARSNGIIISDIYYKSPQLLHGLIGAYISKEMFHVEDEDILNAIKYHTTGRENMSTLEKIVYIADCIEPSRNFKGVEELRNLAYEDLDKALLKSFDDTIMYILSRNSIMHIDTIKARNYLLVTKRN</sequence>
<dbReference type="InterPro" id="IPR005249">
    <property type="entry name" value="YqeK"/>
</dbReference>
<evidence type="ECO:0000256" key="6">
    <source>
        <dbReference type="ARBA" id="ARBA00049417"/>
    </source>
</evidence>
<dbReference type="PANTHER" id="PTHR35795:SF1">
    <property type="entry name" value="BIS(5'-NUCLEOSYL)-TETRAPHOSPHATASE, SYMMETRICAL"/>
    <property type="match status" value="1"/>
</dbReference>